<keyword evidence="2" id="KW-0436">Ligase</keyword>
<dbReference type="PANTHER" id="PTHR39209">
    <property type="match status" value="1"/>
</dbReference>
<dbReference type="InterPro" id="IPR005146">
    <property type="entry name" value="B3/B4_tRNA-bd"/>
</dbReference>
<gene>
    <name evidence="2" type="ORF">NNL39_00185</name>
</gene>
<dbReference type="Proteomes" id="UP001060039">
    <property type="component" value="Chromosome"/>
</dbReference>
<dbReference type="InterPro" id="IPR020825">
    <property type="entry name" value="Phe-tRNA_synthase-like_B3/B4"/>
</dbReference>
<reference evidence="2" key="1">
    <citation type="submission" date="2022-07" db="EMBL/GenBank/DDBJ databases">
        <title>Taxonomic analysis of Microcella humidisoli nov. sp., isolated from riverside soil.</title>
        <authorList>
            <person name="Molina K.M."/>
            <person name="Kim S.B."/>
        </authorList>
    </citation>
    <scope>NUCLEOTIDE SEQUENCE</scope>
    <source>
        <strain evidence="2">MMS21-STM10</strain>
    </source>
</reference>
<feature type="domain" description="B3/B4 tRNA-binding" evidence="1">
    <location>
        <begin position="59"/>
        <end position="212"/>
    </location>
</feature>
<protein>
    <submittedName>
        <fullName evidence="2">Phenylalanine--tRNA ligase beta subunit-related protein</fullName>
    </submittedName>
</protein>
<dbReference type="SMART" id="SM00873">
    <property type="entry name" value="B3_4"/>
    <property type="match status" value="1"/>
</dbReference>
<name>A0ABY5FWA5_9MICO</name>
<proteinExistence type="predicted"/>
<evidence type="ECO:0000313" key="2">
    <source>
        <dbReference type="EMBL" id="UTT62577.1"/>
    </source>
</evidence>
<evidence type="ECO:0000259" key="1">
    <source>
        <dbReference type="SMART" id="SM00873"/>
    </source>
</evidence>
<dbReference type="SUPFAM" id="SSF56037">
    <property type="entry name" value="PheT/TilS domain"/>
    <property type="match status" value="1"/>
</dbReference>
<evidence type="ECO:0000313" key="3">
    <source>
        <dbReference type="Proteomes" id="UP001060039"/>
    </source>
</evidence>
<dbReference type="EMBL" id="CP101497">
    <property type="protein sequence ID" value="UTT62577.1"/>
    <property type="molecule type" value="Genomic_DNA"/>
</dbReference>
<dbReference type="PANTHER" id="PTHR39209:SF2">
    <property type="entry name" value="CYTOPLASMIC PROTEIN"/>
    <property type="match status" value="1"/>
</dbReference>
<keyword evidence="3" id="KW-1185">Reference proteome</keyword>
<dbReference type="Gene3D" id="3.50.40.10">
    <property type="entry name" value="Phenylalanyl-trna Synthetase, Chain B, domain 3"/>
    <property type="match status" value="1"/>
</dbReference>
<dbReference type="RefSeq" id="WP_255159710.1">
    <property type="nucleotide sequence ID" value="NZ_CP101497.1"/>
</dbReference>
<dbReference type="Pfam" id="PF03483">
    <property type="entry name" value="B3_4"/>
    <property type="match status" value="1"/>
</dbReference>
<accession>A0ABY5FWA5</accession>
<sequence>MRFSHDPALLAEFPHLVVATLTLDGVTSTPDVAASAGPFLERASARLAERPESEFPEIAAWRRAFTQLGLKATQYRCASEALLRRFKKEGELPSIHPLVDLCNAVSLAYAIPIAVFDLDTVIGDLTVTRAEGTESYLSFSGTTENPEPAEVIFRDDAGNAHARRWTNRQSALSAIRPDTRRVLVVSEALHDTAPADIDAVLADLTKALRQHW</sequence>
<dbReference type="GO" id="GO:0016874">
    <property type="term" value="F:ligase activity"/>
    <property type="evidence" value="ECO:0007669"/>
    <property type="project" value="UniProtKB-KW"/>
</dbReference>
<organism evidence="2 3">
    <name type="scientific">Microcella humidisoli</name>
    <dbReference type="NCBI Taxonomy" id="2963406"/>
    <lineage>
        <taxon>Bacteria</taxon>
        <taxon>Bacillati</taxon>
        <taxon>Actinomycetota</taxon>
        <taxon>Actinomycetes</taxon>
        <taxon>Micrococcales</taxon>
        <taxon>Microbacteriaceae</taxon>
        <taxon>Microcella</taxon>
    </lineage>
</organism>